<sequence>MSDVTGKHRPAEKVIIYGDCWPVVSTVCHLTASILPDSLCHTPADPDALIQVLTREPGAALLLCLRPREHIFLFCALKNVLPRHPVLVISDEIFYSDRVILRHWGQLPVMTHQSLSPMVTSQRLRELYPFPGHHCPEQGPLTDFLMAPALPPGLPEIPSVFLQEEDRLMDYMSLLIYREMVQAGVTPFREKLLQTMCGGIQDLHQVAQVMNVSYQKVWYEKRQLFARLGMPGHLRELLWGTHFYAALQRTPFILPVMKTRQEAPQTGQMNRRPVTGEPLIR</sequence>
<comment type="caution">
    <text evidence="2">The sequence shown here is derived from an EMBL/GenBank/DDBJ whole genome shotgun (WGS) entry which is preliminary data.</text>
</comment>
<evidence type="ECO:0008006" key="4">
    <source>
        <dbReference type="Google" id="ProtNLM"/>
    </source>
</evidence>
<accession>A0AAN5L758</accession>
<dbReference type="EMBL" id="DACSEO010000022">
    <property type="protein sequence ID" value="HAT1681585.1"/>
    <property type="molecule type" value="Genomic_DNA"/>
</dbReference>
<dbReference type="Proteomes" id="UP000856143">
    <property type="component" value="Unassembled WGS sequence"/>
</dbReference>
<proteinExistence type="predicted"/>
<evidence type="ECO:0000313" key="2">
    <source>
        <dbReference type="EMBL" id="HAT1681585.1"/>
    </source>
</evidence>
<reference evidence="2" key="2">
    <citation type="submission" date="2020-11" db="EMBL/GenBank/DDBJ databases">
        <authorList>
            <consortium name="NCBI Pathogen Detection Project"/>
        </authorList>
    </citation>
    <scope>NUCLEOTIDE SEQUENCE</scope>
    <source>
        <strain evidence="2">R404</strain>
    </source>
</reference>
<feature type="region of interest" description="Disordered" evidence="1">
    <location>
        <begin position="261"/>
        <end position="281"/>
    </location>
</feature>
<evidence type="ECO:0000313" key="3">
    <source>
        <dbReference type="Proteomes" id="UP000856143"/>
    </source>
</evidence>
<organism evidence="2 3">
    <name type="scientific">Klebsiella oxytoca</name>
    <dbReference type="NCBI Taxonomy" id="571"/>
    <lineage>
        <taxon>Bacteria</taxon>
        <taxon>Pseudomonadati</taxon>
        <taxon>Pseudomonadota</taxon>
        <taxon>Gammaproteobacteria</taxon>
        <taxon>Enterobacterales</taxon>
        <taxon>Enterobacteriaceae</taxon>
        <taxon>Klebsiella/Raoultella group</taxon>
        <taxon>Klebsiella</taxon>
    </lineage>
</organism>
<reference evidence="2" key="1">
    <citation type="journal article" date="2018" name="Genome Biol.">
        <title>SKESA: strategic k-mer extension for scrupulous assemblies.</title>
        <authorList>
            <person name="Souvorov A."/>
            <person name="Agarwala R."/>
            <person name="Lipman D.J."/>
        </authorList>
    </citation>
    <scope>NUCLEOTIDE SEQUENCE</scope>
    <source>
        <strain evidence="2">R404</strain>
    </source>
</reference>
<evidence type="ECO:0000256" key="1">
    <source>
        <dbReference type="SAM" id="MobiDB-lite"/>
    </source>
</evidence>
<dbReference type="AlphaFoldDB" id="A0AAN5L758"/>
<gene>
    <name evidence="2" type="ORF">I8Y21_002246</name>
</gene>
<name>A0AAN5L758_KLEOX</name>
<protein>
    <recommendedName>
        <fullName evidence="4">Transcriptional regulator</fullName>
    </recommendedName>
</protein>